<evidence type="ECO:0000256" key="9">
    <source>
        <dbReference type="ARBA" id="ARBA00048793"/>
    </source>
</evidence>
<dbReference type="GO" id="GO:0008677">
    <property type="term" value="F:2-dehydropantoate 2-reductase activity"/>
    <property type="evidence" value="ECO:0007669"/>
    <property type="project" value="UniProtKB-EC"/>
</dbReference>
<dbReference type="InterPro" id="IPR003710">
    <property type="entry name" value="ApbA"/>
</dbReference>
<dbReference type="UniPathway" id="UPA00028">
    <property type="reaction ID" value="UER00004"/>
</dbReference>
<dbReference type="InterPro" id="IPR013328">
    <property type="entry name" value="6PGD_dom2"/>
</dbReference>
<proteinExistence type="inferred from homology"/>
<comment type="similarity">
    <text evidence="2">Belongs to the ketopantoate reductase family.</text>
</comment>
<dbReference type="GO" id="GO:0015940">
    <property type="term" value="P:pantothenate biosynthetic process"/>
    <property type="evidence" value="ECO:0007669"/>
    <property type="project" value="UniProtKB-UniPathway"/>
</dbReference>
<feature type="domain" description="Ketopantoate reductase C-terminal" evidence="11">
    <location>
        <begin position="178"/>
        <end position="303"/>
    </location>
</feature>
<dbReference type="InterPro" id="IPR050838">
    <property type="entry name" value="Ketopantoate_reductase"/>
</dbReference>
<evidence type="ECO:0000313" key="12">
    <source>
        <dbReference type="EMBL" id="PHP67716.1"/>
    </source>
</evidence>
<dbReference type="NCBIfam" id="TIGR00745">
    <property type="entry name" value="apbA_panE"/>
    <property type="match status" value="1"/>
</dbReference>
<keyword evidence="5" id="KW-0566">Pantothenate biosynthesis</keyword>
<comment type="pathway">
    <text evidence="1">Cofactor biosynthesis; (R)-pantothenate biosynthesis; (R)-pantoate from 3-methyl-2-oxobutanoate: step 2/2.</text>
</comment>
<dbReference type="Gene3D" id="3.40.50.720">
    <property type="entry name" value="NAD(P)-binding Rossmann-like Domain"/>
    <property type="match status" value="1"/>
</dbReference>
<organism evidence="12 13">
    <name type="scientific">Zhengella mangrovi</name>
    <dbReference type="NCBI Taxonomy" id="1982044"/>
    <lineage>
        <taxon>Bacteria</taxon>
        <taxon>Pseudomonadati</taxon>
        <taxon>Pseudomonadota</taxon>
        <taxon>Alphaproteobacteria</taxon>
        <taxon>Hyphomicrobiales</taxon>
        <taxon>Notoacmeibacteraceae</taxon>
        <taxon>Zhengella</taxon>
    </lineage>
</organism>
<evidence type="ECO:0000259" key="11">
    <source>
        <dbReference type="Pfam" id="PF08546"/>
    </source>
</evidence>
<dbReference type="InterPro" id="IPR008927">
    <property type="entry name" value="6-PGluconate_DH-like_C_sf"/>
</dbReference>
<protein>
    <recommendedName>
        <fullName evidence="4">2-dehydropantoate 2-reductase</fullName>
        <ecNumber evidence="3">1.1.1.169</ecNumber>
    </recommendedName>
    <alternativeName>
        <fullName evidence="8">Ketopantoate reductase</fullName>
    </alternativeName>
</protein>
<evidence type="ECO:0000259" key="10">
    <source>
        <dbReference type="Pfam" id="PF02558"/>
    </source>
</evidence>
<dbReference type="EC" id="1.1.1.169" evidence="3"/>
<reference evidence="12 13" key="1">
    <citation type="submission" date="2017-10" db="EMBL/GenBank/DDBJ databases">
        <title>Sedimentibacterium mangrovi gen. nov., sp. nov., a novel member of family Phyllobacteriacea isolated from mangrove sediment.</title>
        <authorList>
            <person name="Liao H."/>
            <person name="Tian Y."/>
        </authorList>
    </citation>
    <scope>NUCLEOTIDE SEQUENCE [LARGE SCALE GENOMIC DNA]</scope>
    <source>
        <strain evidence="12 13">X9-2-2</strain>
    </source>
</reference>
<dbReference type="GO" id="GO:0005737">
    <property type="term" value="C:cytoplasm"/>
    <property type="evidence" value="ECO:0007669"/>
    <property type="project" value="TreeGrafter"/>
</dbReference>
<dbReference type="RefSeq" id="WP_099305850.1">
    <property type="nucleotide sequence ID" value="NZ_PDVP01000003.1"/>
</dbReference>
<evidence type="ECO:0000256" key="7">
    <source>
        <dbReference type="ARBA" id="ARBA00023002"/>
    </source>
</evidence>
<evidence type="ECO:0000256" key="6">
    <source>
        <dbReference type="ARBA" id="ARBA00022857"/>
    </source>
</evidence>
<dbReference type="InterPro" id="IPR013752">
    <property type="entry name" value="KPA_reductase"/>
</dbReference>
<dbReference type="InterPro" id="IPR029068">
    <property type="entry name" value="Glyas_Bleomycin-R_OHBP_Dase"/>
</dbReference>
<evidence type="ECO:0000256" key="8">
    <source>
        <dbReference type="ARBA" id="ARBA00032024"/>
    </source>
</evidence>
<gene>
    <name evidence="12" type="ORF">CSC94_08475</name>
</gene>
<keyword evidence="7" id="KW-0560">Oxidoreductase</keyword>
<evidence type="ECO:0000313" key="13">
    <source>
        <dbReference type="Proteomes" id="UP000221168"/>
    </source>
</evidence>
<dbReference type="GO" id="GO:0050661">
    <property type="term" value="F:NADP binding"/>
    <property type="evidence" value="ECO:0007669"/>
    <property type="project" value="TreeGrafter"/>
</dbReference>
<evidence type="ECO:0000256" key="3">
    <source>
        <dbReference type="ARBA" id="ARBA00013014"/>
    </source>
</evidence>
<dbReference type="Pfam" id="PF02558">
    <property type="entry name" value="ApbA"/>
    <property type="match status" value="1"/>
</dbReference>
<dbReference type="EMBL" id="PDVP01000003">
    <property type="protein sequence ID" value="PHP67716.1"/>
    <property type="molecule type" value="Genomic_DNA"/>
</dbReference>
<name>A0A2G1QQB5_9HYPH</name>
<dbReference type="OrthoDB" id="9796561at2"/>
<dbReference type="SUPFAM" id="SSF48179">
    <property type="entry name" value="6-phosphogluconate dehydrogenase C-terminal domain-like"/>
    <property type="match status" value="1"/>
</dbReference>
<dbReference type="InterPro" id="IPR036291">
    <property type="entry name" value="NAD(P)-bd_dom_sf"/>
</dbReference>
<dbReference type="AlphaFoldDB" id="A0A2G1QQB5"/>
<dbReference type="Gene3D" id="3.10.180.10">
    <property type="entry name" value="2,3-Dihydroxybiphenyl 1,2-Dioxygenase, domain 1"/>
    <property type="match status" value="1"/>
</dbReference>
<dbReference type="PANTHER" id="PTHR43765:SF2">
    <property type="entry name" value="2-DEHYDROPANTOATE 2-REDUCTASE"/>
    <property type="match status" value="1"/>
</dbReference>
<dbReference type="Pfam" id="PF08546">
    <property type="entry name" value="ApbA_C"/>
    <property type="match status" value="1"/>
</dbReference>
<keyword evidence="13" id="KW-1185">Reference proteome</keyword>
<dbReference type="PANTHER" id="PTHR43765">
    <property type="entry name" value="2-DEHYDROPANTOATE 2-REDUCTASE-RELATED"/>
    <property type="match status" value="1"/>
</dbReference>
<dbReference type="SUPFAM" id="SSF51735">
    <property type="entry name" value="NAD(P)-binding Rossmann-fold domains"/>
    <property type="match status" value="1"/>
</dbReference>
<evidence type="ECO:0000256" key="2">
    <source>
        <dbReference type="ARBA" id="ARBA00007870"/>
    </source>
</evidence>
<evidence type="ECO:0000256" key="4">
    <source>
        <dbReference type="ARBA" id="ARBA00019465"/>
    </source>
</evidence>
<comment type="catalytic activity">
    <reaction evidence="9">
        <text>(R)-pantoate + NADP(+) = 2-dehydropantoate + NADPH + H(+)</text>
        <dbReference type="Rhea" id="RHEA:16233"/>
        <dbReference type="ChEBI" id="CHEBI:11561"/>
        <dbReference type="ChEBI" id="CHEBI:15378"/>
        <dbReference type="ChEBI" id="CHEBI:15980"/>
        <dbReference type="ChEBI" id="CHEBI:57783"/>
        <dbReference type="ChEBI" id="CHEBI:58349"/>
        <dbReference type="EC" id="1.1.1.169"/>
    </reaction>
</comment>
<feature type="domain" description="Ketopantoate reductase N-terminal" evidence="10">
    <location>
        <begin position="3"/>
        <end position="152"/>
    </location>
</feature>
<sequence>MRICVLGAGSLGSAIGGYLAQAGNDVVLINRNAGFCDVINTEGLLLVRDGVEVRVPVAAAPTPRGIEPVDLVIVLVKSKDTEAAIRSARNLLGPRTAVLTLQNGLGQEDILSSVAGPDRVIIGKTYVGGQMAGKGRVIAGAAGKETVIGEVSGPATERIHAIVRCFEAAGLQAIASDDIMATVWDKLLVNVATGAASAITGLDYGNLYDVPEVEATALAAVREAIEVARALGITLSSDDPRRAWEKASAGLPFGFKASMLQSLEKGSVTEVDFINGSVVRAGARAGVPTPVNETLVAMVKGIERGLDPKRPQDAQDPAQGGASRAYLEHAALNVSDVSWHLRFFREVLGMTVTMVHGDEASPDQAWTLGGVQLVSRPGHAAPAGTLNHLGMAVIDPGAAIRAARAFGVDSDPRGEHWLVLPDGIVLELLPADARRVESALRLDPRK</sequence>
<dbReference type="Proteomes" id="UP000221168">
    <property type="component" value="Unassembled WGS sequence"/>
</dbReference>
<keyword evidence="6" id="KW-0521">NADP</keyword>
<dbReference type="Gene3D" id="1.10.1040.10">
    <property type="entry name" value="N-(1-d-carboxylethyl)-l-norvaline Dehydrogenase, domain 2"/>
    <property type="match status" value="1"/>
</dbReference>
<dbReference type="FunFam" id="1.10.1040.10:FF:000017">
    <property type="entry name" value="2-dehydropantoate 2-reductase"/>
    <property type="match status" value="1"/>
</dbReference>
<accession>A0A2G1QQB5</accession>
<dbReference type="InterPro" id="IPR013332">
    <property type="entry name" value="KPR_N"/>
</dbReference>
<comment type="caution">
    <text evidence="12">The sequence shown here is derived from an EMBL/GenBank/DDBJ whole genome shotgun (WGS) entry which is preliminary data.</text>
</comment>
<evidence type="ECO:0000256" key="5">
    <source>
        <dbReference type="ARBA" id="ARBA00022655"/>
    </source>
</evidence>
<evidence type="ECO:0000256" key="1">
    <source>
        <dbReference type="ARBA" id="ARBA00004994"/>
    </source>
</evidence>
<dbReference type="SUPFAM" id="SSF54593">
    <property type="entry name" value="Glyoxalase/Bleomycin resistance protein/Dihydroxybiphenyl dioxygenase"/>
    <property type="match status" value="1"/>
</dbReference>